<dbReference type="Proteomes" id="UP000799537">
    <property type="component" value="Unassembled WGS sequence"/>
</dbReference>
<accession>A0A6A6C1B0</accession>
<gene>
    <name evidence="2" type="ORF">M409DRAFT_29507</name>
</gene>
<dbReference type="AlphaFoldDB" id="A0A6A6C1B0"/>
<evidence type="ECO:0000313" key="2">
    <source>
        <dbReference type="EMBL" id="KAF2160058.1"/>
    </source>
</evidence>
<reference evidence="2" key="1">
    <citation type="journal article" date="2020" name="Stud. Mycol.">
        <title>101 Dothideomycetes genomes: a test case for predicting lifestyles and emergence of pathogens.</title>
        <authorList>
            <person name="Haridas S."/>
            <person name="Albert R."/>
            <person name="Binder M."/>
            <person name="Bloem J."/>
            <person name="Labutti K."/>
            <person name="Salamov A."/>
            <person name="Andreopoulos B."/>
            <person name="Baker S."/>
            <person name="Barry K."/>
            <person name="Bills G."/>
            <person name="Bluhm B."/>
            <person name="Cannon C."/>
            <person name="Castanera R."/>
            <person name="Culley D."/>
            <person name="Daum C."/>
            <person name="Ezra D."/>
            <person name="Gonzalez J."/>
            <person name="Henrissat B."/>
            <person name="Kuo A."/>
            <person name="Liang C."/>
            <person name="Lipzen A."/>
            <person name="Lutzoni F."/>
            <person name="Magnuson J."/>
            <person name="Mondo S."/>
            <person name="Nolan M."/>
            <person name="Ohm R."/>
            <person name="Pangilinan J."/>
            <person name="Park H.-J."/>
            <person name="Ramirez L."/>
            <person name="Alfaro M."/>
            <person name="Sun H."/>
            <person name="Tritt A."/>
            <person name="Yoshinaga Y."/>
            <person name="Zwiers L.-H."/>
            <person name="Turgeon B."/>
            <person name="Goodwin S."/>
            <person name="Spatafora J."/>
            <person name="Crous P."/>
            <person name="Grigoriev I."/>
        </authorList>
    </citation>
    <scope>NUCLEOTIDE SEQUENCE</scope>
    <source>
        <strain evidence="2">ATCC 36951</strain>
    </source>
</reference>
<evidence type="ECO:0000313" key="3">
    <source>
        <dbReference type="Proteomes" id="UP000799537"/>
    </source>
</evidence>
<name>A0A6A6C1B0_ZASCE</name>
<dbReference type="EMBL" id="ML993630">
    <property type="protein sequence ID" value="KAF2160058.1"/>
    <property type="molecule type" value="Genomic_DNA"/>
</dbReference>
<evidence type="ECO:0000256" key="1">
    <source>
        <dbReference type="SAM" id="MobiDB-lite"/>
    </source>
</evidence>
<protein>
    <submittedName>
        <fullName evidence="2">Uncharacterized protein</fullName>
    </submittedName>
</protein>
<dbReference type="RefSeq" id="XP_033660947.1">
    <property type="nucleotide sequence ID" value="XM_033809501.1"/>
</dbReference>
<keyword evidence="3" id="KW-1185">Reference proteome</keyword>
<organism evidence="2 3">
    <name type="scientific">Zasmidium cellare ATCC 36951</name>
    <dbReference type="NCBI Taxonomy" id="1080233"/>
    <lineage>
        <taxon>Eukaryota</taxon>
        <taxon>Fungi</taxon>
        <taxon>Dikarya</taxon>
        <taxon>Ascomycota</taxon>
        <taxon>Pezizomycotina</taxon>
        <taxon>Dothideomycetes</taxon>
        <taxon>Dothideomycetidae</taxon>
        <taxon>Mycosphaerellales</taxon>
        <taxon>Mycosphaerellaceae</taxon>
        <taxon>Zasmidium</taxon>
    </lineage>
</organism>
<sequence length="87" mass="9465">MSGIHDKLFNFTTYHFNSPSNSSSYLELLDFQYVSFMMYAGAVAGSSHAQIVSVDGATEPLADSLDPNVPPKNADPLNSEPFRPVLP</sequence>
<dbReference type="GeneID" id="54562773"/>
<proteinExistence type="predicted"/>
<feature type="region of interest" description="Disordered" evidence="1">
    <location>
        <begin position="62"/>
        <end position="87"/>
    </location>
</feature>